<evidence type="ECO:0000313" key="2">
    <source>
        <dbReference type="Proteomes" id="UP000887458"/>
    </source>
</evidence>
<dbReference type="EMBL" id="NJHN03000017">
    <property type="protein sequence ID" value="KAH9425608.1"/>
    <property type="molecule type" value="Genomic_DNA"/>
</dbReference>
<reference evidence="1 2" key="1">
    <citation type="journal article" date="2018" name="J. Allergy Clin. Immunol.">
        <title>High-quality assembly of Dermatophagoides pteronyssinus genome and transcriptome reveals a wide range of novel allergens.</title>
        <authorList>
            <person name="Liu X.Y."/>
            <person name="Yang K.Y."/>
            <person name="Wang M.Q."/>
            <person name="Kwok J.S."/>
            <person name="Zeng X."/>
            <person name="Yang Z."/>
            <person name="Xiao X.J."/>
            <person name="Lau C.P."/>
            <person name="Li Y."/>
            <person name="Huang Z.M."/>
            <person name="Ba J.G."/>
            <person name="Yim A.K."/>
            <person name="Ouyang C.Y."/>
            <person name="Ngai S.M."/>
            <person name="Chan T.F."/>
            <person name="Leung E.L."/>
            <person name="Liu L."/>
            <person name="Liu Z.G."/>
            <person name="Tsui S.K."/>
        </authorList>
    </citation>
    <scope>NUCLEOTIDE SEQUENCE [LARGE SCALE GENOMIC DNA]</scope>
    <source>
        <strain evidence="1">Derp</strain>
    </source>
</reference>
<gene>
    <name evidence="1" type="ORF">DERP_004822</name>
</gene>
<comment type="caution">
    <text evidence="1">The sequence shown here is derived from an EMBL/GenBank/DDBJ whole genome shotgun (WGS) entry which is preliminary data.</text>
</comment>
<keyword evidence="2" id="KW-1185">Reference proteome</keyword>
<proteinExistence type="predicted"/>
<reference evidence="1 2" key="2">
    <citation type="journal article" date="2022" name="Mol. Biol. Evol.">
        <title>Comparative Genomics Reveals Insights into the Divergent Evolution of Astigmatic Mites and Household Pest Adaptations.</title>
        <authorList>
            <person name="Xiong Q."/>
            <person name="Wan A.T."/>
            <person name="Liu X."/>
            <person name="Fung C.S."/>
            <person name="Xiao X."/>
            <person name="Malainual N."/>
            <person name="Hou J."/>
            <person name="Wang L."/>
            <person name="Wang M."/>
            <person name="Yang K.Y."/>
            <person name="Cui Y."/>
            <person name="Leung E.L."/>
            <person name="Nong W."/>
            <person name="Shin S.K."/>
            <person name="Au S.W."/>
            <person name="Jeong K.Y."/>
            <person name="Chew F.T."/>
            <person name="Hui J.H."/>
            <person name="Leung T.F."/>
            <person name="Tungtrongchitr A."/>
            <person name="Zhong N."/>
            <person name="Liu Z."/>
            <person name="Tsui S.K."/>
        </authorList>
    </citation>
    <scope>NUCLEOTIDE SEQUENCE [LARGE SCALE GENOMIC DNA]</scope>
    <source>
        <strain evidence="1">Derp</strain>
    </source>
</reference>
<evidence type="ECO:0000313" key="1">
    <source>
        <dbReference type="EMBL" id="KAH9425608.1"/>
    </source>
</evidence>
<organism evidence="1 2">
    <name type="scientific">Dermatophagoides pteronyssinus</name>
    <name type="common">European house dust mite</name>
    <dbReference type="NCBI Taxonomy" id="6956"/>
    <lineage>
        <taxon>Eukaryota</taxon>
        <taxon>Metazoa</taxon>
        <taxon>Ecdysozoa</taxon>
        <taxon>Arthropoda</taxon>
        <taxon>Chelicerata</taxon>
        <taxon>Arachnida</taxon>
        <taxon>Acari</taxon>
        <taxon>Acariformes</taxon>
        <taxon>Sarcoptiformes</taxon>
        <taxon>Astigmata</taxon>
        <taxon>Psoroptidia</taxon>
        <taxon>Analgoidea</taxon>
        <taxon>Pyroglyphidae</taxon>
        <taxon>Dermatophagoidinae</taxon>
        <taxon>Dermatophagoides</taxon>
    </lineage>
</organism>
<accession>A0ABQ8JSL5</accession>
<sequence length="181" mass="21740">MEKNHEKLDLYLDSLQTSQITETIFWEIFRFNRNHIKPNVTTINNSRSNHANKQFNPFFGVNAPSISNQSEQNITDFTSFFNNIIDVRGKINFIAMTVITKGNTKNLNRITWFYTFDEFPRRFNNILYPFLLTITSCQYVFLALKSPHKMIGKFEKFERRDSKNLDEHHRKRWNEDIYLQE</sequence>
<name>A0ABQ8JSL5_DERPT</name>
<protein>
    <submittedName>
        <fullName evidence="1">Uncharacterized protein</fullName>
    </submittedName>
</protein>
<dbReference type="Proteomes" id="UP000887458">
    <property type="component" value="Unassembled WGS sequence"/>
</dbReference>